<proteinExistence type="predicted"/>
<organism evidence="1 2">
    <name type="scientific">Brevibacterium mcbrellneri ATCC 49030</name>
    <dbReference type="NCBI Taxonomy" id="585530"/>
    <lineage>
        <taxon>Bacteria</taxon>
        <taxon>Bacillati</taxon>
        <taxon>Actinomycetota</taxon>
        <taxon>Actinomycetes</taxon>
        <taxon>Micrococcales</taxon>
        <taxon>Brevibacteriaceae</taxon>
        <taxon>Brevibacterium</taxon>
    </lineage>
</organism>
<protein>
    <submittedName>
        <fullName evidence="1">Uncharacterized protein</fullName>
    </submittedName>
</protein>
<evidence type="ECO:0000313" key="1">
    <source>
        <dbReference type="EMBL" id="EFG47028.1"/>
    </source>
</evidence>
<dbReference type="Proteomes" id="UP000005714">
    <property type="component" value="Unassembled WGS sequence"/>
</dbReference>
<reference evidence="1 2" key="1">
    <citation type="submission" date="2010-04" db="EMBL/GenBank/DDBJ databases">
        <authorList>
            <person name="Qin X."/>
            <person name="Bachman B."/>
            <person name="Battles P."/>
            <person name="Bell A."/>
            <person name="Bess C."/>
            <person name="Bickham C."/>
            <person name="Chaboub L."/>
            <person name="Chen D."/>
            <person name="Coyle M."/>
            <person name="Deiros D.R."/>
            <person name="Dinh H."/>
            <person name="Forbes L."/>
            <person name="Fowler G."/>
            <person name="Francisco L."/>
            <person name="Fu Q."/>
            <person name="Gubbala S."/>
            <person name="Hale W."/>
            <person name="Han Y."/>
            <person name="Hemphill L."/>
            <person name="Highlander S.K."/>
            <person name="Hirani K."/>
            <person name="Hogues M."/>
            <person name="Jackson L."/>
            <person name="Jakkamsetti A."/>
            <person name="Javaid M."/>
            <person name="Jiang H."/>
            <person name="Korchina V."/>
            <person name="Kovar C."/>
            <person name="Lara F."/>
            <person name="Lee S."/>
            <person name="Mata R."/>
            <person name="Mathew T."/>
            <person name="Moen C."/>
            <person name="Morales K."/>
            <person name="Munidasa M."/>
            <person name="Nazareth L."/>
            <person name="Ngo R."/>
            <person name="Nguyen L."/>
            <person name="Okwuonu G."/>
            <person name="Ongeri F."/>
            <person name="Patil S."/>
            <person name="Petrosino J."/>
            <person name="Pham C."/>
            <person name="Pham P."/>
            <person name="Pu L.-L."/>
            <person name="Puazo M."/>
            <person name="Raj R."/>
            <person name="Reid J."/>
            <person name="Rouhana J."/>
            <person name="Saada N."/>
            <person name="Shang Y."/>
            <person name="Simmons D."/>
            <person name="Thornton R."/>
            <person name="Warren J."/>
            <person name="Weissenberger G."/>
            <person name="Zhang J."/>
            <person name="Zhang L."/>
            <person name="Zhou C."/>
            <person name="Zhu D."/>
            <person name="Muzny D."/>
            <person name="Worley K."/>
            <person name="Gibbs R."/>
        </authorList>
    </citation>
    <scope>NUCLEOTIDE SEQUENCE [LARGE SCALE GENOMIC DNA]</scope>
    <source>
        <strain evidence="1 2">ATCC 49030</strain>
    </source>
</reference>
<comment type="caution">
    <text evidence="1">The sequence shown here is derived from an EMBL/GenBank/DDBJ whole genome shotgun (WGS) entry which is preliminary data.</text>
</comment>
<dbReference type="AlphaFoldDB" id="D4YP71"/>
<name>D4YP71_9MICO</name>
<accession>D4YP71</accession>
<gene>
    <name evidence="1" type="ORF">HMPREF0183_1731</name>
</gene>
<dbReference type="EMBL" id="ADNU01000047">
    <property type="protein sequence ID" value="EFG47028.1"/>
    <property type="molecule type" value="Genomic_DNA"/>
</dbReference>
<evidence type="ECO:0000313" key="2">
    <source>
        <dbReference type="Proteomes" id="UP000005714"/>
    </source>
</evidence>
<sequence length="58" mass="6556">MSWVFKVMRHIIGHAAGRKLRISSALVALRMKEVSIGDLWTSMYEVGCMATYPVDKIT</sequence>
<keyword evidence="2" id="KW-1185">Reference proteome</keyword>